<name>A0AAV4V6P5_9ARAC</name>
<dbReference type="Proteomes" id="UP001054837">
    <property type="component" value="Unassembled WGS sequence"/>
</dbReference>
<proteinExistence type="predicted"/>
<dbReference type="EMBL" id="BPLQ01012459">
    <property type="protein sequence ID" value="GIY65630.1"/>
    <property type="molecule type" value="Genomic_DNA"/>
</dbReference>
<gene>
    <name evidence="2" type="ORF">CDAR_551551</name>
</gene>
<keyword evidence="1" id="KW-1133">Transmembrane helix</keyword>
<evidence type="ECO:0000313" key="3">
    <source>
        <dbReference type="Proteomes" id="UP001054837"/>
    </source>
</evidence>
<organism evidence="2 3">
    <name type="scientific">Caerostris darwini</name>
    <dbReference type="NCBI Taxonomy" id="1538125"/>
    <lineage>
        <taxon>Eukaryota</taxon>
        <taxon>Metazoa</taxon>
        <taxon>Ecdysozoa</taxon>
        <taxon>Arthropoda</taxon>
        <taxon>Chelicerata</taxon>
        <taxon>Arachnida</taxon>
        <taxon>Araneae</taxon>
        <taxon>Araneomorphae</taxon>
        <taxon>Entelegynae</taxon>
        <taxon>Araneoidea</taxon>
        <taxon>Araneidae</taxon>
        <taxon>Caerostris</taxon>
    </lineage>
</organism>
<evidence type="ECO:0000256" key="1">
    <source>
        <dbReference type="SAM" id="Phobius"/>
    </source>
</evidence>
<accession>A0AAV4V6P5</accession>
<feature type="transmembrane region" description="Helical" evidence="1">
    <location>
        <begin position="77"/>
        <end position="96"/>
    </location>
</feature>
<reference evidence="2 3" key="1">
    <citation type="submission" date="2021-06" db="EMBL/GenBank/DDBJ databases">
        <title>Caerostris darwini draft genome.</title>
        <authorList>
            <person name="Kono N."/>
            <person name="Arakawa K."/>
        </authorList>
    </citation>
    <scope>NUCLEOTIDE SEQUENCE [LARGE SCALE GENOMIC DNA]</scope>
</reference>
<protein>
    <recommendedName>
        <fullName evidence="4">Secreted protein</fullName>
    </recommendedName>
</protein>
<comment type="caution">
    <text evidence="2">The sequence shown here is derived from an EMBL/GenBank/DDBJ whole genome shotgun (WGS) entry which is preliminary data.</text>
</comment>
<sequence length="97" mass="11300">MWAMGVTMMQVRAGKSQFLLSAVLHAFQMYRPPRENELKHSSLNRRGCSQIAPGMVPVTRGVKMPPSKRKMITEKTFYLWQRFFAFSEMGVLWVFVK</sequence>
<keyword evidence="1" id="KW-0472">Membrane</keyword>
<keyword evidence="1" id="KW-0812">Transmembrane</keyword>
<keyword evidence="3" id="KW-1185">Reference proteome</keyword>
<evidence type="ECO:0008006" key="4">
    <source>
        <dbReference type="Google" id="ProtNLM"/>
    </source>
</evidence>
<evidence type="ECO:0000313" key="2">
    <source>
        <dbReference type="EMBL" id="GIY65630.1"/>
    </source>
</evidence>
<dbReference type="AlphaFoldDB" id="A0AAV4V6P5"/>